<evidence type="ECO:0000259" key="1">
    <source>
        <dbReference type="PROSITE" id="PS50821"/>
    </source>
</evidence>
<dbReference type="EMBL" id="BKCP01006041">
    <property type="protein sequence ID" value="GER40968.1"/>
    <property type="molecule type" value="Genomic_DNA"/>
</dbReference>
<dbReference type="Gene3D" id="2.170.260.10">
    <property type="entry name" value="paz domain"/>
    <property type="match status" value="2"/>
</dbReference>
<proteinExistence type="predicted"/>
<dbReference type="OrthoDB" id="10252740at2759"/>
<dbReference type="PANTHER" id="PTHR22891">
    <property type="entry name" value="EUKARYOTIC TRANSLATION INITIATION FACTOR 2C"/>
    <property type="match status" value="1"/>
</dbReference>
<dbReference type="Pfam" id="PF16486">
    <property type="entry name" value="ArgoN"/>
    <property type="match status" value="1"/>
</dbReference>
<dbReference type="Pfam" id="PF08699">
    <property type="entry name" value="ArgoL1"/>
    <property type="match status" value="1"/>
</dbReference>
<dbReference type="SUPFAM" id="SSF101690">
    <property type="entry name" value="PAZ domain"/>
    <property type="match status" value="1"/>
</dbReference>
<dbReference type="Proteomes" id="UP000325081">
    <property type="component" value="Unassembled WGS sequence"/>
</dbReference>
<dbReference type="InterPro" id="IPR036085">
    <property type="entry name" value="PAZ_dom_sf"/>
</dbReference>
<dbReference type="Pfam" id="PF02170">
    <property type="entry name" value="PAZ"/>
    <property type="match status" value="1"/>
</dbReference>
<evidence type="ECO:0000313" key="3">
    <source>
        <dbReference type="Proteomes" id="UP000325081"/>
    </source>
</evidence>
<sequence length="313" mass="35782">MAELVKIYKESDLGTRLPAYDGRKSLYTAGELPFAWKEFTIRLIDEDDSINGPKRERVYKVVIKFVARANLHHLGQFLAGKRADGPKEALQILDIVLRELSMKRFCPVGRSFFSADIRKPQRLGDGLEAWCGFYQSIRPTQMGLSLNIDMASAAFIEALPVIDFVAQLLGKNVLSRPLSDSDRIKVKKALRGVKVEVTHRRDSVVEYFQEMYGFTIQYTHLPCLQVGNQKKANYLPMEACKIVEGQRYTKRLSEKQITALLKVTCQRPRDRENDILQTVQHNDYEQDPYAKEFGIKISEKLASVEARVLPAPW</sequence>
<dbReference type="InterPro" id="IPR032474">
    <property type="entry name" value="Argonaute_N"/>
</dbReference>
<dbReference type="InterPro" id="IPR003100">
    <property type="entry name" value="PAZ_dom"/>
</dbReference>
<comment type="caution">
    <text evidence="2">The sequence shown here is derived from an EMBL/GenBank/DDBJ whole genome shotgun (WGS) entry which is preliminary data.</text>
</comment>
<evidence type="ECO:0000313" key="2">
    <source>
        <dbReference type="EMBL" id="GER40968.1"/>
    </source>
</evidence>
<dbReference type="PROSITE" id="PS50821">
    <property type="entry name" value="PAZ"/>
    <property type="match status" value="1"/>
</dbReference>
<dbReference type="InterPro" id="IPR014811">
    <property type="entry name" value="ArgoL1"/>
</dbReference>
<gene>
    <name evidence="2" type="ORF">STAS_17670</name>
</gene>
<keyword evidence="3" id="KW-1185">Reference proteome</keyword>
<protein>
    <submittedName>
        <fullName evidence="2">Argonaute family protein</fullName>
    </submittedName>
</protein>
<dbReference type="GO" id="GO:0003723">
    <property type="term" value="F:RNA binding"/>
    <property type="evidence" value="ECO:0007669"/>
    <property type="project" value="InterPro"/>
</dbReference>
<dbReference type="InterPro" id="IPR032472">
    <property type="entry name" value="ArgoL2"/>
</dbReference>
<organism evidence="2 3">
    <name type="scientific">Striga asiatica</name>
    <name type="common">Asiatic witchweed</name>
    <name type="synonym">Buchnera asiatica</name>
    <dbReference type="NCBI Taxonomy" id="4170"/>
    <lineage>
        <taxon>Eukaryota</taxon>
        <taxon>Viridiplantae</taxon>
        <taxon>Streptophyta</taxon>
        <taxon>Embryophyta</taxon>
        <taxon>Tracheophyta</taxon>
        <taxon>Spermatophyta</taxon>
        <taxon>Magnoliopsida</taxon>
        <taxon>eudicotyledons</taxon>
        <taxon>Gunneridae</taxon>
        <taxon>Pentapetalae</taxon>
        <taxon>asterids</taxon>
        <taxon>lamiids</taxon>
        <taxon>Lamiales</taxon>
        <taxon>Orobanchaceae</taxon>
        <taxon>Buchnereae</taxon>
        <taxon>Striga</taxon>
    </lineage>
</organism>
<dbReference type="CDD" id="cd02846">
    <property type="entry name" value="PAZ_argonaute_like"/>
    <property type="match status" value="1"/>
</dbReference>
<dbReference type="Pfam" id="PF16488">
    <property type="entry name" value="ArgoL2"/>
    <property type="match status" value="1"/>
</dbReference>
<feature type="non-terminal residue" evidence="2">
    <location>
        <position position="313"/>
    </location>
</feature>
<dbReference type="SMART" id="SM01163">
    <property type="entry name" value="DUF1785"/>
    <property type="match status" value="1"/>
</dbReference>
<dbReference type="AlphaFoldDB" id="A0A5A7Q7L1"/>
<name>A0A5A7Q7L1_STRAF</name>
<reference evidence="3" key="1">
    <citation type="journal article" date="2019" name="Curr. Biol.">
        <title>Genome Sequence of Striga asiatica Provides Insight into the Evolution of Plant Parasitism.</title>
        <authorList>
            <person name="Yoshida S."/>
            <person name="Kim S."/>
            <person name="Wafula E.K."/>
            <person name="Tanskanen J."/>
            <person name="Kim Y.M."/>
            <person name="Honaas L."/>
            <person name="Yang Z."/>
            <person name="Spallek T."/>
            <person name="Conn C.E."/>
            <person name="Ichihashi Y."/>
            <person name="Cheong K."/>
            <person name="Cui S."/>
            <person name="Der J.P."/>
            <person name="Gundlach H."/>
            <person name="Jiao Y."/>
            <person name="Hori C."/>
            <person name="Ishida J.K."/>
            <person name="Kasahara H."/>
            <person name="Kiba T."/>
            <person name="Kim M.S."/>
            <person name="Koo N."/>
            <person name="Laohavisit A."/>
            <person name="Lee Y.H."/>
            <person name="Lumba S."/>
            <person name="McCourt P."/>
            <person name="Mortimer J.C."/>
            <person name="Mutuku J.M."/>
            <person name="Nomura T."/>
            <person name="Sasaki-Sekimoto Y."/>
            <person name="Seto Y."/>
            <person name="Wang Y."/>
            <person name="Wakatake T."/>
            <person name="Sakakibara H."/>
            <person name="Demura T."/>
            <person name="Yamaguchi S."/>
            <person name="Yoneyama K."/>
            <person name="Manabe R.I."/>
            <person name="Nelson D.C."/>
            <person name="Schulman A.H."/>
            <person name="Timko M.P."/>
            <person name="dePamphilis C.W."/>
            <person name="Choi D."/>
            <person name="Shirasu K."/>
        </authorList>
    </citation>
    <scope>NUCLEOTIDE SEQUENCE [LARGE SCALE GENOMIC DNA]</scope>
    <source>
        <strain evidence="3">cv. UVA1</strain>
    </source>
</reference>
<feature type="domain" description="PAZ" evidence="1">
    <location>
        <begin position="154"/>
        <end position="244"/>
    </location>
</feature>
<accession>A0A5A7Q7L1</accession>